<organism evidence="3">
    <name type="scientific">marine metagenome</name>
    <dbReference type="NCBI Taxonomy" id="408172"/>
    <lineage>
        <taxon>unclassified sequences</taxon>
        <taxon>metagenomes</taxon>
        <taxon>ecological metagenomes</taxon>
    </lineage>
</organism>
<protein>
    <recommendedName>
        <fullName evidence="2">TonB-dependent receptor plug domain-containing protein</fullName>
    </recommendedName>
</protein>
<proteinExistence type="predicted"/>
<dbReference type="PANTHER" id="PTHR30069">
    <property type="entry name" value="TONB-DEPENDENT OUTER MEMBRANE RECEPTOR"/>
    <property type="match status" value="1"/>
</dbReference>
<dbReference type="GO" id="GO:0044718">
    <property type="term" value="P:siderophore transmembrane transport"/>
    <property type="evidence" value="ECO:0007669"/>
    <property type="project" value="TreeGrafter"/>
</dbReference>
<dbReference type="InterPro" id="IPR012910">
    <property type="entry name" value="Plug_dom"/>
</dbReference>
<dbReference type="GO" id="GO:0015344">
    <property type="term" value="F:siderophore uptake transmembrane transporter activity"/>
    <property type="evidence" value="ECO:0007669"/>
    <property type="project" value="TreeGrafter"/>
</dbReference>
<dbReference type="SUPFAM" id="SSF56935">
    <property type="entry name" value="Porins"/>
    <property type="match status" value="1"/>
</dbReference>
<evidence type="ECO:0000256" key="1">
    <source>
        <dbReference type="ARBA" id="ARBA00022729"/>
    </source>
</evidence>
<feature type="non-terminal residue" evidence="3">
    <location>
        <position position="1"/>
    </location>
</feature>
<dbReference type="SUPFAM" id="SSF49464">
    <property type="entry name" value="Carboxypeptidase regulatory domain-like"/>
    <property type="match status" value="1"/>
</dbReference>
<sequence length="654" mass="70821">YLIENVPAGSYTVTASVIGYKSSSESVTVGTGTAVVNFSLSASVLQLSGLEVLASRVDPKTAVAFTDVNKEDLELRLGSQDIPLILNTVPGVYSTAAGGGSGDARINVRGFNQNNTAVLLNGVPVNDNENGWVYWSNWDGLADAANSIQLQKGLSAVNLATPSAGGSLNIITDPAEQDRRGSFKQEVGAWGFLKSSLSVHSGLMMDDKLAVSATVVRKIGKGYRLGTWTDAYAWYVGGSYSLNDAHRLELYAVGAPQRHGNNYYMQNLATYGKEFVDMANDFIPGMYDDAALDKFVHVGQDFNQNAAKISSAAQTILDAGSGQDWQMYSENNGVDRHEKDLLNERENFFHKPQVNLNHYWGINDKMQLNSVFYFSGGMGGGSGTYGDIARLDADGVSDLSPDGYKFYYGPSPWTWDFSGTILANSGNASDVVVFQRDTVSRGNQESIGILRNSNNRQSNYGLISKLNYEVSDNLKAQVGLDLRTAQIYHVKEIRDLLGGNYFVNTDSDFDAAGAQKGLGDAIDYNFTNWVNWTGMFAQGNYTDGKMNAYGMVGFTTVKYTHQNHFRDITARDSVDTDDDGVFDDYVLRYTDSYMESASGTGMDWVTGSGHEGEVLIKAPSITTTQFKGGALYSLGDALSAASALPVVGKLTDDA</sequence>
<dbReference type="InterPro" id="IPR039426">
    <property type="entry name" value="TonB-dep_rcpt-like"/>
</dbReference>
<dbReference type="Gene3D" id="2.170.130.10">
    <property type="entry name" value="TonB-dependent receptor, plug domain"/>
    <property type="match status" value="1"/>
</dbReference>
<evidence type="ECO:0000259" key="2">
    <source>
        <dbReference type="Pfam" id="PF07715"/>
    </source>
</evidence>
<dbReference type="EMBL" id="UINC01033834">
    <property type="protein sequence ID" value="SVB23728.1"/>
    <property type="molecule type" value="Genomic_DNA"/>
</dbReference>
<dbReference type="AlphaFoldDB" id="A0A382CC63"/>
<dbReference type="Gene3D" id="2.60.40.1120">
    <property type="entry name" value="Carboxypeptidase-like, regulatory domain"/>
    <property type="match status" value="1"/>
</dbReference>
<dbReference type="InterPro" id="IPR037066">
    <property type="entry name" value="Plug_dom_sf"/>
</dbReference>
<feature type="domain" description="TonB-dependent receptor plug" evidence="2">
    <location>
        <begin position="61"/>
        <end position="166"/>
    </location>
</feature>
<dbReference type="PANTHER" id="PTHR30069:SF29">
    <property type="entry name" value="HEMOGLOBIN AND HEMOGLOBIN-HAPTOGLOBIN-BINDING PROTEIN 1-RELATED"/>
    <property type="match status" value="1"/>
</dbReference>
<reference evidence="3" key="1">
    <citation type="submission" date="2018-05" db="EMBL/GenBank/DDBJ databases">
        <authorList>
            <person name="Lanie J.A."/>
            <person name="Ng W.-L."/>
            <person name="Kazmierczak K.M."/>
            <person name="Andrzejewski T.M."/>
            <person name="Davidsen T.M."/>
            <person name="Wayne K.J."/>
            <person name="Tettelin H."/>
            <person name="Glass J.I."/>
            <person name="Rusch D."/>
            <person name="Podicherti R."/>
            <person name="Tsui H.-C.T."/>
            <person name="Winkler M.E."/>
        </authorList>
    </citation>
    <scope>NUCLEOTIDE SEQUENCE</scope>
</reference>
<keyword evidence="1" id="KW-0732">Signal</keyword>
<feature type="non-terminal residue" evidence="3">
    <location>
        <position position="654"/>
    </location>
</feature>
<accession>A0A382CC63</accession>
<evidence type="ECO:0000313" key="3">
    <source>
        <dbReference type="EMBL" id="SVB23728.1"/>
    </source>
</evidence>
<dbReference type="InterPro" id="IPR008969">
    <property type="entry name" value="CarboxyPept-like_regulatory"/>
</dbReference>
<dbReference type="Pfam" id="PF07715">
    <property type="entry name" value="Plug"/>
    <property type="match status" value="1"/>
</dbReference>
<name>A0A382CC63_9ZZZZ</name>
<gene>
    <name evidence="3" type="ORF">METZ01_LOCUS176582</name>
</gene>